<keyword evidence="3" id="KW-1185">Reference proteome</keyword>
<evidence type="ECO:0000313" key="2">
    <source>
        <dbReference type="EMBL" id="SDB83061.1"/>
    </source>
</evidence>
<dbReference type="AlphaFoldDB" id="A0A1G6GM20"/>
<reference evidence="3" key="1">
    <citation type="submission" date="2016-09" db="EMBL/GenBank/DDBJ databases">
        <authorList>
            <person name="Varghese N."/>
            <person name="Submissions S."/>
        </authorList>
    </citation>
    <scope>NUCLEOTIDE SEQUENCE [LARGE SCALE GENOMIC DNA]</scope>
    <source>
        <strain evidence="3">ANC 3699</strain>
    </source>
</reference>
<dbReference type="Proteomes" id="UP000242317">
    <property type="component" value="Unassembled WGS sequence"/>
</dbReference>
<dbReference type="OrthoDB" id="6657074at2"/>
<accession>A0A1G6GM20</accession>
<name>A0A1G6GM20_9GAMM</name>
<evidence type="ECO:0000313" key="3">
    <source>
        <dbReference type="Proteomes" id="UP000242317"/>
    </source>
</evidence>
<gene>
    <name evidence="2" type="ORF">SAMN05421749_101158</name>
</gene>
<feature type="region of interest" description="Disordered" evidence="1">
    <location>
        <begin position="95"/>
        <end position="114"/>
    </location>
</feature>
<organism evidence="2 3">
    <name type="scientific">Acinetobacter marinus</name>
    <dbReference type="NCBI Taxonomy" id="281375"/>
    <lineage>
        <taxon>Bacteria</taxon>
        <taxon>Pseudomonadati</taxon>
        <taxon>Pseudomonadota</taxon>
        <taxon>Gammaproteobacteria</taxon>
        <taxon>Moraxellales</taxon>
        <taxon>Moraxellaceae</taxon>
        <taxon>Acinetobacter</taxon>
    </lineage>
</organism>
<sequence length="323" mass="35224">MNKPAMNQKAVNKQAMTKNLKKSAIMKQGVQYSALIAAMSFAVVGLHSTVVFAVENDVVAVENNMVTAENVTNTATEPMLNTSPVSVENAVTSSAADITAEKERTPSPSLPPIDESTYIANPKDKDVAALQAHLLPFYADKDAVQYYHAKKAATWLSYAAHEGSERAPKKTMRKTALAEAERIISALEQGQADQLSLTTTVPKGSEVMRRDLWSNAEWLKYQTGFSCAQSQVAQAEVMLVWAAAEQCELGWRHSREKFLAAQRLLDKANDQALSCQSQQGQATFRQDMPKINYPSFDALNGGQNICQGVKGAWPIWAPAAASE</sequence>
<dbReference type="RefSeq" id="WP_092614602.1">
    <property type="nucleotide sequence ID" value="NZ_FMYK01000001.1"/>
</dbReference>
<protein>
    <submittedName>
        <fullName evidence="2">Uncharacterized protein</fullName>
    </submittedName>
</protein>
<evidence type="ECO:0000256" key="1">
    <source>
        <dbReference type="SAM" id="MobiDB-lite"/>
    </source>
</evidence>
<dbReference type="EMBL" id="FMYK01000001">
    <property type="protein sequence ID" value="SDB83061.1"/>
    <property type="molecule type" value="Genomic_DNA"/>
</dbReference>
<proteinExistence type="predicted"/>